<dbReference type="InterPro" id="IPR015956">
    <property type="entry name" value="Peniciliin-bd_prot_C_sf"/>
</dbReference>
<name>A0A4R7KSH1_9CLOT</name>
<comment type="catalytic activity">
    <reaction evidence="12">
        <text>Preferential cleavage: (Ac)2-L-Lys-D-Ala-|-D-Ala. Also transpeptidation of peptidyl-alanyl moieties that are N-acyl substituents of D-alanine.</text>
        <dbReference type="EC" id="3.4.16.4"/>
    </reaction>
</comment>
<evidence type="ECO:0000256" key="13">
    <source>
        <dbReference type="PIRSR" id="PIRSR618044-1"/>
    </source>
</evidence>
<dbReference type="InterPro" id="IPR018044">
    <property type="entry name" value="Peptidase_S11"/>
</dbReference>
<gene>
    <name evidence="18" type="ORF">EDD71_10597</name>
</gene>
<keyword evidence="10" id="KW-0573">Peptidoglycan synthesis</keyword>
<dbReference type="GO" id="GO:0006508">
    <property type="term" value="P:proteolysis"/>
    <property type="evidence" value="ECO:0007669"/>
    <property type="project" value="UniProtKB-KW"/>
</dbReference>
<keyword evidence="11" id="KW-0961">Cell wall biogenesis/degradation</keyword>
<evidence type="ECO:0000256" key="8">
    <source>
        <dbReference type="ARBA" id="ARBA00022801"/>
    </source>
</evidence>
<dbReference type="RefSeq" id="WP_207669279.1">
    <property type="nucleotide sequence ID" value="NZ_SOAZ01000005.1"/>
</dbReference>
<keyword evidence="8" id="KW-0378">Hydrolase</keyword>
<reference evidence="18 19" key="1">
    <citation type="submission" date="2019-03" db="EMBL/GenBank/DDBJ databases">
        <title>Genomic Encyclopedia of Type Strains, Phase IV (KMG-IV): sequencing the most valuable type-strain genomes for metagenomic binning, comparative biology and taxonomic classification.</title>
        <authorList>
            <person name="Goeker M."/>
        </authorList>
    </citation>
    <scope>NUCLEOTIDE SEQUENCE [LARGE SCALE GENOMIC DNA]</scope>
    <source>
        <strain evidence="18 19">DSM 24455</strain>
    </source>
</reference>
<comment type="function">
    <text evidence="1">Removes C-terminal D-alanyl residues from sugar-peptide cell wall precursors.</text>
</comment>
<feature type="binding site" evidence="14">
    <location>
        <position position="232"/>
    </location>
    <ligand>
        <name>substrate</name>
    </ligand>
</feature>
<accession>A0A4R7KSH1</accession>
<feature type="active site" description="Proton acceptor" evidence="13">
    <location>
        <position position="69"/>
    </location>
</feature>
<dbReference type="InterPro" id="IPR012338">
    <property type="entry name" value="Beta-lactam/transpept-like"/>
</dbReference>
<dbReference type="GO" id="GO:0009252">
    <property type="term" value="P:peptidoglycan biosynthetic process"/>
    <property type="evidence" value="ECO:0007669"/>
    <property type="project" value="UniProtKB-UniPathway"/>
</dbReference>
<feature type="domain" description="Peptidase S11 D-Ala-D-Ala carboxypeptidase A C-terminal" evidence="17">
    <location>
        <begin position="282"/>
        <end position="372"/>
    </location>
</feature>
<dbReference type="InterPro" id="IPR037167">
    <property type="entry name" value="Peptidase_S11_C_sf"/>
</dbReference>
<evidence type="ECO:0000256" key="12">
    <source>
        <dbReference type="ARBA" id="ARBA00034000"/>
    </source>
</evidence>
<dbReference type="Gene3D" id="2.60.410.10">
    <property type="entry name" value="D-Ala-D-Ala carboxypeptidase, C-terminal domain"/>
    <property type="match status" value="1"/>
</dbReference>
<dbReference type="PANTHER" id="PTHR21581">
    <property type="entry name" value="D-ALANYL-D-ALANINE CARBOXYPEPTIDASE"/>
    <property type="match status" value="1"/>
</dbReference>
<dbReference type="Gene3D" id="3.40.710.10">
    <property type="entry name" value="DD-peptidase/beta-lactamase superfamily"/>
    <property type="match status" value="1"/>
</dbReference>
<evidence type="ECO:0000256" key="10">
    <source>
        <dbReference type="ARBA" id="ARBA00022984"/>
    </source>
</evidence>
<dbReference type="SUPFAM" id="SSF69189">
    <property type="entry name" value="Penicillin-binding protein associated domain"/>
    <property type="match status" value="1"/>
</dbReference>
<dbReference type="GO" id="GO:0009002">
    <property type="term" value="F:serine-type D-Ala-D-Ala carboxypeptidase activity"/>
    <property type="evidence" value="ECO:0007669"/>
    <property type="project" value="UniProtKB-EC"/>
</dbReference>
<dbReference type="InterPro" id="IPR001967">
    <property type="entry name" value="Peptidase_S11_N"/>
</dbReference>
<dbReference type="Pfam" id="PF00768">
    <property type="entry name" value="Peptidase_S11"/>
    <property type="match status" value="1"/>
</dbReference>
<dbReference type="PANTHER" id="PTHR21581:SF6">
    <property type="entry name" value="TRAFFICKING PROTEIN PARTICLE COMPLEX SUBUNIT 12"/>
    <property type="match status" value="1"/>
</dbReference>
<comment type="similarity">
    <text evidence="3 15">Belongs to the peptidase S11 family.</text>
</comment>
<evidence type="ECO:0000256" key="14">
    <source>
        <dbReference type="PIRSR" id="PIRSR618044-2"/>
    </source>
</evidence>
<dbReference type="PRINTS" id="PR00725">
    <property type="entry name" value="DADACBPTASE1"/>
</dbReference>
<evidence type="ECO:0000256" key="6">
    <source>
        <dbReference type="ARBA" id="ARBA00022670"/>
    </source>
</evidence>
<keyword evidence="19" id="KW-1185">Reference proteome</keyword>
<evidence type="ECO:0000256" key="3">
    <source>
        <dbReference type="ARBA" id="ARBA00007164"/>
    </source>
</evidence>
<sequence>MKRYLSLIMVVLLLIVSPVRVSAKAADENLTPETFNIKAKSALLMEYDSGKIIFEYNSHDKLAPASVTKIMTMLLAMEAVDSGKVKLSDKVTVSERAKSMGGSTMFLETGEIRTLEELIKGVAIESANDAAVAIAEFLGGTEEEFVKMMNKRARELGMKDTNFVNSMGFHDPNHYTSAHDVAIMSRELLKHRKILDYTTIWMETISEGRKSPFTLTNRNKMIKRYSGCDGLKTGYTSEAKYCISATAKRGNIRFIAVIMGADSWKDRNAQAERLMDYGFAKYESVNVIKKGEVIQEIKMPKSIPEKVNLIAKEDLNVVFEKGTKAQISKKIDIKENVKLPLKKGDVVGSIKAIEGDKIYGEIPLVIDCDVNRMTFPDALKKAFKSWLGIQ</sequence>
<feature type="signal peptide" evidence="16">
    <location>
        <begin position="1"/>
        <end position="25"/>
    </location>
</feature>
<evidence type="ECO:0000313" key="19">
    <source>
        <dbReference type="Proteomes" id="UP000295325"/>
    </source>
</evidence>
<dbReference type="SUPFAM" id="SSF56601">
    <property type="entry name" value="beta-lactamase/transpeptidase-like"/>
    <property type="match status" value="1"/>
</dbReference>
<comment type="pathway">
    <text evidence="2">Cell wall biogenesis; peptidoglycan biosynthesis.</text>
</comment>
<proteinExistence type="inferred from homology"/>
<dbReference type="GO" id="GO:0008360">
    <property type="term" value="P:regulation of cell shape"/>
    <property type="evidence" value="ECO:0007669"/>
    <property type="project" value="UniProtKB-KW"/>
</dbReference>
<evidence type="ECO:0000256" key="9">
    <source>
        <dbReference type="ARBA" id="ARBA00022960"/>
    </source>
</evidence>
<dbReference type="Pfam" id="PF07943">
    <property type="entry name" value="PBP5_C"/>
    <property type="match status" value="1"/>
</dbReference>
<evidence type="ECO:0000256" key="4">
    <source>
        <dbReference type="ARBA" id="ARBA00012448"/>
    </source>
</evidence>
<dbReference type="UniPathway" id="UPA00219"/>
<comment type="caution">
    <text evidence="18">The sequence shown here is derived from an EMBL/GenBank/DDBJ whole genome shotgun (WGS) entry which is preliminary data.</text>
</comment>
<evidence type="ECO:0000256" key="7">
    <source>
        <dbReference type="ARBA" id="ARBA00022729"/>
    </source>
</evidence>
<protein>
    <recommendedName>
        <fullName evidence="4">serine-type D-Ala-D-Ala carboxypeptidase</fullName>
        <ecNumber evidence="4">3.4.16.4</ecNumber>
    </recommendedName>
</protein>
<dbReference type="EMBL" id="SOAZ01000005">
    <property type="protein sequence ID" value="TDT61918.1"/>
    <property type="molecule type" value="Genomic_DNA"/>
</dbReference>
<keyword evidence="9" id="KW-0133">Cell shape</keyword>
<dbReference type="AlphaFoldDB" id="A0A4R7KSH1"/>
<keyword evidence="5 18" id="KW-0121">Carboxypeptidase</keyword>
<evidence type="ECO:0000256" key="16">
    <source>
        <dbReference type="SAM" id="SignalP"/>
    </source>
</evidence>
<keyword evidence="6" id="KW-0645">Protease</keyword>
<evidence type="ECO:0000259" key="17">
    <source>
        <dbReference type="SMART" id="SM00936"/>
    </source>
</evidence>
<evidence type="ECO:0000256" key="15">
    <source>
        <dbReference type="RuleBase" id="RU004016"/>
    </source>
</evidence>
<keyword evidence="7 16" id="KW-0732">Signal</keyword>
<dbReference type="InterPro" id="IPR012907">
    <property type="entry name" value="Peptidase_S11_C"/>
</dbReference>
<dbReference type="GO" id="GO:0071555">
    <property type="term" value="P:cell wall organization"/>
    <property type="evidence" value="ECO:0007669"/>
    <property type="project" value="UniProtKB-KW"/>
</dbReference>
<evidence type="ECO:0000256" key="11">
    <source>
        <dbReference type="ARBA" id="ARBA00023316"/>
    </source>
</evidence>
<feature type="active site" description="Acyl-ester intermediate" evidence="13">
    <location>
        <position position="66"/>
    </location>
</feature>
<organism evidence="18 19">
    <name type="scientific">Fonticella tunisiensis</name>
    <dbReference type="NCBI Taxonomy" id="1096341"/>
    <lineage>
        <taxon>Bacteria</taxon>
        <taxon>Bacillati</taxon>
        <taxon>Bacillota</taxon>
        <taxon>Clostridia</taxon>
        <taxon>Eubacteriales</taxon>
        <taxon>Clostridiaceae</taxon>
        <taxon>Fonticella</taxon>
    </lineage>
</organism>
<evidence type="ECO:0000256" key="5">
    <source>
        <dbReference type="ARBA" id="ARBA00022645"/>
    </source>
</evidence>
<dbReference type="Proteomes" id="UP000295325">
    <property type="component" value="Unassembled WGS sequence"/>
</dbReference>
<feature type="active site" evidence="13">
    <location>
        <position position="126"/>
    </location>
</feature>
<evidence type="ECO:0000256" key="1">
    <source>
        <dbReference type="ARBA" id="ARBA00003217"/>
    </source>
</evidence>
<dbReference type="SMART" id="SM00936">
    <property type="entry name" value="PBP5_C"/>
    <property type="match status" value="1"/>
</dbReference>
<dbReference type="EC" id="3.4.16.4" evidence="4"/>
<evidence type="ECO:0000256" key="2">
    <source>
        <dbReference type="ARBA" id="ARBA00004752"/>
    </source>
</evidence>
<evidence type="ECO:0000313" key="18">
    <source>
        <dbReference type="EMBL" id="TDT61918.1"/>
    </source>
</evidence>
<feature type="chain" id="PRO_5021011509" description="serine-type D-Ala-D-Ala carboxypeptidase" evidence="16">
    <location>
        <begin position="26"/>
        <end position="390"/>
    </location>
</feature>